<dbReference type="Pfam" id="PF05159">
    <property type="entry name" value="Capsule_synth"/>
    <property type="match status" value="1"/>
</dbReference>
<name>A0A0G1PQN0_9BACT</name>
<protein>
    <recommendedName>
        <fullName evidence="3">Capsule polysaccharide biosynthesis protein</fullName>
    </recommendedName>
</protein>
<organism evidence="1 2">
    <name type="scientific">Candidatus Magasanikbacteria bacterium GW2011_GWA2_45_39</name>
    <dbReference type="NCBI Taxonomy" id="1619041"/>
    <lineage>
        <taxon>Bacteria</taxon>
        <taxon>Candidatus Magasanikiibacteriota</taxon>
    </lineage>
</organism>
<dbReference type="EMBL" id="LCKX01000006">
    <property type="protein sequence ID" value="KKU07748.1"/>
    <property type="molecule type" value="Genomic_DNA"/>
</dbReference>
<gene>
    <name evidence="1" type="ORF">UX10_C0006G0019</name>
</gene>
<reference evidence="1 2" key="1">
    <citation type="journal article" date="2015" name="Nature">
        <title>rRNA introns, odd ribosomes, and small enigmatic genomes across a large radiation of phyla.</title>
        <authorList>
            <person name="Brown C.T."/>
            <person name="Hug L.A."/>
            <person name="Thomas B.C."/>
            <person name="Sharon I."/>
            <person name="Castelle C.J."/>
            <person name="Singh A."/>
            <person name="Wilkins M.J."/>
            <person name="Williams K.H."/>
            <person name="Banfield J.F."/>
        </authorList>
    </citation>
    <scope>NUCLEOTIDE SEQUENCE [LARGE SCALE GENOMIC DNA]</scope>
</reference>
<accession>A0A0G1PQN0</accession>
<dbReference type="Proteomes" id="UP000033999">
    <property type="component" value="Unassembled WGS sequence"/>
</dbReference>
<comment type="caution">
    <text evidence="1">The sequence shown here is derived from an EMBL/GenBank/DDBJ whole genome shotgun (WGS) entry which is preliminary data.</text>
</comment>
<dbReference type="GO" id="GO:0000271">
    <property type="term" value="P:polysaccharide biosynthetic process"/>
    <property type="evidence" value="ECO:0007669"/>
    <property type="project" value="InterPro"/>
</dbReference>
<evidence type="ECO:0000313" key="2">
    <source>
        <dbReference type="Proteomes" id="UP000033999"/>
    </source>
</evidence>
<evidence type="ECO:0000313" key="1">
    <source>
        <dbReference type="EMBL" id="KKU07748.1"/>
    </source>
</evidence>
<dbReference type="InterPro" id="IPR007833">
    <property type="entry name" value="Capsule_polysaccharide_synth"/>
</dbReference>
<sequence>MKICILLQRRFAFIGHNLALLLKETYGVQEFCGYVSWRPAYDFLRSQKEITYSSLLFDEDIHASYKHETLDIAYLKGMEAEIGIPNLWGIIAPDRVLMFNQLVREYPYHTPRYTYEEILRIFQVTAKAVVSFMDTERPDAVILPNGGGIGAMILFQIAKKRGIKIFHIMPGALPDRFVVSDSYFSYSGVEKIFKKTFNENKQNALYQNAKDLLEDFRKQPIAYNADLTPESQPVNRLRQMRFLLPKNLLRSAHWFGHLLREYFDGHSRYDYTYTHPWYYLVDHTKRKINNAIGVNDLYDPFDINTPYVFFGLHYEPEVSILLQAPFMTDQINIIRQMARSLPVGYYLYVKDHPLMAQFRPRSYYKELKKIPNVRLMDAKLRSFDIIKHARLVSTITGSVIWEGLLLGKPAISFGHQFYNVLSMVKYVHEIEQLPYLVKQQLENFQYNEEELLHYIAAILADSAVLKFYYLWEKETDEVKKKNGLLPLVEIIAKKLDLKVHNTSAVDKNKRLPKSLFR</sequence>
<dbReference type="GO" id="GO:0015774">
    <property type="term" value="P:polysaccharide transport"/>
    <property type="evidence" value="ECO:0007669"/>
    <property type="project" value="InterPro"/>
</dbReference>
<proteinExistence type="predicted"/>
<evidence type="ECO:0008006" key="3">
    <source>
        <dbReference type="Google" id="ProtNLM"/>
    </source>
</evidence>
<dbReference type="AlphaFoldDB" id="A0A0G1PQN0"/>
<dbReference type="SUPFAM" id="SSF53756">
    <property type="entry name" value="UDP-Glycosyltransferase/glycogen phosphorylase"/>
    <property type="match status" value="1"/>
</dbReference>